<comment type="caution">
    <text evidence="1">The sequence shown here is derived from an EMBL/GenBank/DDBJ whole genome shotgun (WGS) entry which is preliminary data.</text>
</comment>
<proteinExistence type="predicted"/>
<dbReference type="AlphaFoldDB" id="A0A1R3IMU0"/>
<accession>A0A1R3IMU0</accession>
<evidence type="ECO:0000313" key="1">
    <source>
        <dbReference type="EMBL" id="OMO83898.1"/>
    </source>
</evidence>
<gene>
    <name evidence="1" type="ORF">COLO4_22333</name>
</gene>
<evidence type="ECO:0000313" key="2">
    <source>
        <dbReference type="Proteomes" id="UP000187203"/>
    </source>
</evidence>
<reference evidence="2" key="1">
    <citation type="submission" date="2013-09" db="EMBL/GenBank/DDBJ databases">
        <title>Corchorus olitorius genome sequencing.</title>
        <authorList>
            <person name="Alam M."/>
            <person name="Haque M.S."/>
            <person name="Islam M.S."/>
            <person name="Emdad E.M."/>
            <person name="Islam M.M."/>
            <person name="Ahmed B."/>
            <person name="Halim A."/>
            <person name="Hossen Q.M.M."/>
            <person name="Hossain M.Z."/>
            <person name="Ahmed R."/>
            <person name="Khan M.M."/>
            <person name="Islam R."/>
            <person name="Rashid M.M."/>
            <person name="Khan S.A."/>
            <person name="Rahman M.S."/>
            <person name="Alam M."/>
            <person name="Yahiya A.S."/>
            <person name="Khan M.S."/>
            <person name="Azam M.S."/>
            <person name="Haque T."/>
            <person name="Lashkar M.Z.H."/>
            <person name="Akhand A.I."/>
            <person name="Morshed G."/>
            <person name="Roy S."/>
            <person name="Uddin K.S."/>
            <person name="Rabeya T."/>
            <person name="Hossain A.S."/>
            <person name="Chowdhury A."/>
            <person name="Snigdha A.R."/>
            <person name="Mortoza M.S."/>
            <person name="Matin S.A."/>
            <person name="Hoque S.M.E."/>
            <person name="Islam M.K."/>
            <person name="Roy D.K."/>
            <person name="Haider R."/>
            <person name="Moosa M.M."/>
            <person name="Elias S.M."/>
            <person name="Hasan A.M."/>
            <person name="Jahan S."/>
            <person name="Shafiuddin M."/>
            <person name="Mahmood N."/>
            <person name="Shommy N.S."/>
        </authorList>
    </citation>
    <scope>NUCLEOTIDE SEQUENCE [LARGE SCALE GENOMIC DNA]</scope>
    <source>
        <strain evidence="2">cv. O-4</strain>
    </source>
</reference>
<dbReference type="EMBL" id="AWUE01017921">
    <property type="protein sequence ID" value="OMO83898.1"/>
    <property type="molecule type" value="Genomic_DNA"/>
</dbReference>
<name>A0A1R3IMU0_9ROSI</name>
<dbReference type="Proteomes" id="UP000187203">
    <property type="component" value="Unassembled WGS sequence"/>
</dbReference>
<protein>
    <submittedName>
        <fullName evidence="1">Uncharacterized protein</fullName>
    </submittedName>
</protein>
<sequence>MEATTTSFEMRREVAAAATVGLKMADERRRQGCKALER</sequence>
<keyword evidence="2" id="KW-1185">Reference proteome</keyword>
<organism evidence="1 2">
    <name type="scientific">Corchorus olitorius</name>
    <dbReference type="NCBI Taxonomy" id="93759"/>
    <lineage>
        <taxon>Eukaryota</taxon>
        <taxon>Viridiplantae</taxon>
        <taxon>Streptophyta</taxon>
        <taxon>Embryophyta</taxon>
        <taxon>Tracheophyta</taxon>
        <taxon>Spermatophyta</taxon>
        <taxon>Magnoliopsida</taxon>
        <taxon>eudicotyledons</taxon>
        <taxon>Gunneridae</taxon>
        <taxon>Pentapetalae</taxon>
        <taxon>rosids</taxon>
        <taxon>malvids</taxon>
        <taxon>Malvales</taxon>
        <taxon>Malvaceae</taxon>
        <taxon>Grewioideae</taxon>
        <taxon>Apeibeae</taxon>
        <taxon>Corchorus</taxon>
    </lineage>
</organism>